<proteinExistence type="predicted"/>
<protein>
    <submittedName>
        <fullName evidence="1">Uncharacterized protein</fullName>
    </submittedName>
</protein>
<dbReference type="Proteomes" id="UP000201728">
    <property type="component" value="Chromosome"/>
</dbReference>
<dbReference type="EMBL" id="CP016397">
    <property type="protein sequence ID" value="ASQ47081.1"/>
    <property type="molecule type" value="Genomic_DNA"/>
</dbReference>
<organism evidence="1 2">
    <name type="scientific">Legionella clemsonensis</name>
    <dbReference type="NCBI Taxonomy" id="1867846"/>
    <lineage>
        <taxon>Bacteria</taxon>
        <taxon>Pseudomonadati</taxon>
        <taxon>Pseudomonadota</taxon>
        <taxon>Gammaproteobacteria</taxon>
        <taxon>Legionellales</taxon>
        <taxon>Legionellaceae</taxon>
        <taxon>Legionella</taxon>
    </lineage>
</organism>
<evidence type="ECO:0000313" key="1">
    <source>
        <dbReference type="EMBL" id="ASQ47081.1"/>
    </source>
</evidence>
<reference evidence="2" key="1">
    <citation type="submission" date="2016-07" db="EMBL/GenBank/DDBJ databases">
        <authorList>
            <person name="Florea S."/>
            <person name="Webb J.S."/>
            <person name="Jaromczyk J."/>
            <person name="Schardl C.L."/>
        </authorList>
    </citation>
    <scope>NUCLEOTIDE SEQUENCE [LARGE SCALE GENOMIC DNA]</scope>
    <source>
        <strain evidence="2">CDC-D5610</strain>
    </source>
</reference>
<gene>
    <name evidence="1" type="ORF">clem_12735</name>
</gene>
<name>A0A222P5F3_9GAMM</name>
<evidence type="ECO:0000313" key="2">
    <source>
        <dbReference type="Proteomes" id="UP000201728"/>
    </source>
</evidence>
<dbReference type="KEGG" id="lcd:clem_12735"/>
<keyword evidence="2" id="KW-1185">Reference proteome</keyword>
<dbReference type="AlphaFoldDB" id="A0A222P5F3"/>
<sequence length="41" mass="4598">MILIKQLDKLHVDELSSDNSAIRSYKSLGVQEIGKSRLALK</sequence>
<accession>A0A222P5F3</accession>